<reference evidence="2" key="1">
    <citation type="submission" date="2021-12" db="EMBL/GenBank/DDBJ databases">
        <authorList>
            <person name="King R."/>
        </authorList>
    </citation>
    <scope>NUCLEOTIDE SEQUENCE</scope>
</reference>
<dbReference type="GO" id="GO:0005739">
    <property type="term" value="C:mitochondrion"/>
    <property type="evidence" value="ECO:0007669"/>
    <property type="project" value="GOC"/>
</dbReference>
<dbReference type="Proteomes" id="UP001153714">
    <property type="component" value="Chromosome 9"/>
</dbReference>
<dbReference type="Pfam" id="PF09782">
    <property type="entry name" value="NDUF_B6"/>
    <property type="match status" value="1"/>
</dbReference>
<proteinExistence type="predicted"/>
<protein>
    <recommendedName>
        <fullName evidence="4">NADH dehydrogenase [ubiquinone] 1 beta subcomplex subunit 6</fullName>
    </recommendedName>
</protein>
<sequence length="154" mass="17906">MAQTAGVKPMAIAGRVASERERCLGMTDAERAWRKQWLKDQVLASNEPVYVEEYWRERTNPIRRLYRKPLDVLFTKLMPVLGQERASNYRFIVGKLGMIAVGILSIQYYFKYNGNVSGNLLFTFKSHFIISNGLIYFLMLLGLDKERRLEGYDN</sequence>
<evidence type="ECO:0000313" key="2">
    <source>
        <dbReference type="EMBL" id="CAH0766261.1"/>
    </source>
</evidence>
<dbReference type="InterPro" id="IPR019174">
    <property type="entry name" value="NADH_DH_b-subcmplx_su6"/>
</dbReference>
<dbReference type="PANTHER" id="PTHR21106:SF2">
    <property type="entry name" value="NADH DEHYDROGENASE [UBIQUINONE] 1 BETA SUBCOMPLEX SUBUNIT 6"/>
    <property type="match status" value="1"/>
</dbReference>
<evidence type="ECO:0008006" key="4">
    <source>
        <dbReference type="Google" id="ProtNLM"/>
    </source>
</evidence>
<keyword evidence="1" id="KW-1133">Transmembrane helix</keyword>
<dbReference type="AlphaFoldDB" id="A0A9P0C7J8"/>
<evidence type="ECO:0000256" key="1">
    <source>
        <dbReference type="SAM" id="Phobius"/>
    </source>
</evidence>
<feature type="transmembrane region" description="Helical" evidence="1">
    <location>
        <begin position="91"/>
        <end position="110"/>
    </location>
</feature>
<keyword evidence="1" id="KW-0472">Membrane</keyword>
<keyword evidence="3" id="KW-1185">Reference proteome</keyword>
<dbReference type="PANTHER" id="PTHR21106">
    <property type="entry name" value="NADH DEHYDROGENASE [UBIQUINONE] 1 BETA SUBCOMPLEX SUBUNIT 6"/>
    <property type="match status" value="1"/>
</dbReference>
<feature type="transmembrane region" description="Helical" evidence="1">
    <location>
        <begin position="122"/>
        <end position="143"/>
    </location>
</feature>
<name>A0A9P0C7J8_9NEOP</name>
<evidence type="ECO:0000313" key="3">
    <source>
        <dbReference type="Proteomes" id="UP001153714"/>
    </source>
</evidence>
<dbReference type="OrthoDB" id="5824032at2759"/>
<organism evidence="2 3">
    <name type="scientific">Diatraea saccharalis</name>
    <name type="common">sugarcane borer</name>
    <dbReference type="NCBI Taxonomy" id="40085"/>
    <lineage>
        <taxon>Eukaryota</taxon>
        <taxon>Metazoa</taxon>
        <taxon>Ecdysozoa</taxon>
        <taxon>Arthropoda</taxon>
        <taxon>Hexapoda</taxon>
        <taxon>Insecta</taxon>
        <taxon>Pterygota</taxon>
        <taxon>Neoptera</taxon>
        <taxon>Endopterygota</taxon>
        <taxon>Lepidoptera</taxon>
        <taxon>Glossata</taxon>
        <taxon>Ditrysia</taxon>
        <taxon>Pyraloidea</taxon>
        <taxon>Crambidae</taxon>
        <taxon>Crambinae</taxon>
        <taxon>Diatraea</taxon>
    </lineage>
</organism>
<gene>
    <name evidence="2" type="ORF">DIATSA_LOCUS13600</name>
</gene>
<keyword evidence="1" id="KW-0812">Transmembrane</keyword>
<reference evidence="2" key="2">
    <citation type="submission" date="2022-10" db="EMBL/GenBank/DDBJ databases">
        <authorList>
            <consortium name="ENA_rothamsted_submissions"/>
            <consortium name="culmorum"/>
            <person name="King R."/>
        </authorList>
    </citation>
    <scope>NUCLEOTIDE SEQUENCE</scope>
</reference>
<dbReference type="GO" id="GO:0006120">
    <property type="term" value="P:mitochondrial electron transport, NADH to ubiquinone"/>
    <property type="evidence" value="ECO:0007669"/>
    <property type="project" value="InterPro"/>
</dbReference>
<dbReference type="EMBL" id="OU893340">
    <property type="protein sequence ID" value="CAH0766261.1"/>
    <property type="molecule type" value="Genomic_DNA"/>
</dbReference>
<accession>A0A9P0C7J8</accession>